<evidence type="ECO:0000313" key="4">
    <source>
        <dbReference type="EMBL" id="RQM31124.1"/>
    </source>
</evidence>
<dbReference type="EMBL" id="MZMZ02000242">
    <property type="protein sequence ID" value="RQM31124.1"/>
    <property type="molecule type" value="Genomic_DNA"/>
</dbReference>
<keyword evidence="1" id="KW-0862">Zinc</keyword>
<dbReference type="SUPFAM" id="SSF57756">
    <property type="entry name" value="Retrovirus zinc finger-like domains"/>
    <property type="match status" value="1"/>
</dbReference>
<evidence type="ECO:0000259" key="3">
    <source>
        <dbReference type="PROSITE" id="PS50158"/>
    </source>
</evidence>
<feature type="non-terminal residue" evidence="4">
    <location>
        <position position="484"/>
    </location>
</feature>
<organism evidence="4 5">
    <name type="scientific">Aphanomyces astaci</name>
    <name type="common">Crayfish plague agent</name>
    <dbReference type="NCBI Taxonomy" id="112090"/>
    <lineage>
        <taxon>Eukaryota</taxon>
        <taxon>Sar</taxon>
        <taxon>Stramenopiles</taxon>
        <taxon>Oomycota</taxon>
        <taxon>Saprolegniomycetes</taxon>
        <taxon>Saprolegniales</taxon>
        <taxon>Verrucalvaceae</taxon>
        <taxon>Aphanomyces</taxon>
    </lineage>
</organism>
<protein>
    <recommendedName>
        <fullName evidence="3">CCHC-type domain-containing protein</fullName>
    </recommendedName>
</protein>
<feature type="compositionally biased region" description="Gly residues" evidence="2">
    <location>
        <begin position="255"/>
        <end position="267"/>
    </location>
</feature>
<dbReference type="PROSITE" id="PS50158">
    <property type="entry name" value="ZF_CCHC"/>
    <property type="match status" value="1"/>
</dbReference>
<dbReference type="InterPro" id="IPR001878">
    <property type="entry name" value="Znf_CCHC"/>
</dbReference>
<evidence type="ECO:0000256" key="2">
    <source>
        <dbReference type="SAM" id="MobiDB-lite"/>
    </source>
</evidence>
<evidence type="ECO:0000313" key="5">
    <source>
        <dbReference type="Proteomes" id="UP000284702"/>
    </source>
</evidence>
<dbReference type="Gene3D" id="4.10.60.10">
    <property type="entry name" value="Zinc finger, CCHC-type"/>
    <property type="match status" value="1"/>
</dbReference>
<dbReference type="VEuPathDB" id="FungiDB:H257_00494"/>
<accession>A0A3R7WMY8</accession>
<reference evidence="4" key="1">
    <citation type="submission" date="2018-07" db="EMBL/GenBank/DDBJ databases">
        <title>Annotation of Aphanomyces astaci genome assembly.</title>
        <authorList>
            <person name="Studholme D.J."/>
        </authorList>
    </citation>
    <scope>NUCLEOTIDE SEQUENCE [LARGE SCALE GENOMIC DNA]</scope>
    <source>
        <strain evidence="4">Pc</strain>
    </source>
</reference>
<keyword evidence="1" id="KW-0479">Metal-binding</keyword>
<feature type="domain" description="CCHC-type" evidence="3">
    <location>
        <begin position="218"/>
        <end position="233"/>
    </location>
</feature>
<dbReference type="Proteomes" id="UP000284702">
    <property type="component" value="Unassembled WGS sequence"/>
</dbReference>
<dbReference type="Pfam" id="PF22936">
    <property type="entry name" value="Pol_BBD"/>
    <property type="match status" value="1"/>
</dbReference>
<dbReference type="InterPro" id="IPR054722">
    <property type="entry name" value="PolX-like_BBD"/>
</dbReference>
<dbReference type="Pfam" id="PF14223">
    <property type="entry name" value="Retrotran_gag_2"/>
    <property type="match status" value="1"/>
</dbReference>
<sequence length="484" mass="54385">MAEKYLSDSTTRLKLDGSNYREWCVKTRAKINQQKLGKYLKKVRFADGTYSNGSNEEDDLVALSYIQLGIHADHLQFVKDTATTHETWESLKAIYESASEVNLVTLQLQMSKLEWIERTGLEAFADQFQEFMRKLSAAGDTTADKAHLTRFLCLLPPRFANTVMYITRERRTTTAYDPMPPILSELKLDDERQKLHDPNLAKRANTMDDALNVGPDDCHYCGKTGHYKADCRRRSADREKGIDRQNVRQPPRTNGGRGGGRGRGRSGWGRHDDSNYVKDDDDEDLFMVQEISIDQANGDMKTYRHETDGDKSGGPMELEDEIDERCTCHMTGDETILHDAIACKRGVRLADGHPISVTTTGDVRMKSRDTGRTVVFRNVLLVPSLTKTLISISRITDSADAASILFKKDYCNIRSRTHLSIVGKWNAARLYAVHGDVIKPRPAADQANSAEVAEPMLWHARCGHVPWNSMSAMIKATNGGPTNL</sequence>
<dbReference type="InterPro" id="IPR036875">
    <property type="entry name" value="Znf_CCHC_sf"/>
</dbReference>
<dbReference type="SMART" id="SM00343">
    <property type="entry name" value="ZnF_C2HC"/>
    <property type="match status" value="1"/>
</dbReference>
<keyword evidence="5" id="KW-1185">Reference proteome</keyword>
<dbReference type="GO" id="GO:0008270">
    <property type="term" value="F:zinc ion binding"/>
    <property type="evidence" value="ECO:0007669"/>
    <property type="project" value="UniProtKB-KW"/>
</dbReference>
<keyword evidence="1" id="KW-0863">Zinc-finger</keyword>
<gene>
    <name evidence="4" type="ORF">B5M09_013574</name>
</gene>
<comment type="caution">
    <text evidence="4">The sequence shown here is derived from an EMBL/GenBank/DDBJ whole genome shotgun (WGS) entry which is preliminary data.</text>
</comment>
<dbReference type="GO" id="GO:0003676">
    <property type="term" value="F:nucleic acid binding"/>
    <property type="evidence" value="ECO:0007669"/>
    <property type="project" value="InterPro"/>
</dbReference>
<name>A0A3R7WMY8_APHAT</name>
<dbReference type="AlphaFoldDB" id="A0A3R7WMY8"/>
<proteinExistence type="predicted"/>
<feature type="compositionally biased region" description="Basic and acidic residues" evidence="2">
    <location>
        <begin position="235"/>
        <end position="246"/>
    </location>
</feature>
<feature type="region of interest" description="Disordered" evidence="2">
    <location>
        <begin position="235"/>
        <end position="276"/>
    </location>
</feature>
<evidence type="ECO:0000256" key="1">
    <source>
        <dbReference type="PROSITE-ProRule" id="PRU00047"/>
    </source>
</evidence>